<dbReference type="EMBL" id="CP097510">
    <property type="protein sequence ID" value="URE23962.1"/>
    <property type="molecule type" value="Genomic_DNA"/>
</dbReference>
<name>A0A9E7KM27_9LILI</name>
<protein>
    <submittedName>
        <fullName evidence="1">Uncharacterized protein</fullName>
    </submittedName>
</protein>
<sequence>MGLTSSLSLARGGPHAYWMMSFDAHDQVVADGFQGKKRISCDGFMQTVEGIAGFPRPSNHVKDLFYLHAHVSSESLWRIFQEERKASKSIERVHNKERIVGGIPRNSARYKNWIQ</sequence>
<dbReference type="AlphaFoldDB" id="A0A9E7KM27"/>
<organism evidence="1 2">
    <name type="scientific">Musa troglodytarum</name>
    <name type="common">fe'i banana</name>
    <dbReference type="NCBI Taxonomy" id="320322"/>
    <lineage>
        <taxon>Eukaryota</taxon>
        <taxon>Viridiplantae</taxon>
        <taxon>Streptophyta</taxon>
        <taxon>Embryophyta</taxon>
        <taxon>Tracheophyta</taxon>
        <taxon>Spermatophyta</taxon>
        <taxon>Magnoliopsida</taxon>
        <taxon>Liliopsida</taxon>
        <taxon>Zingiberales</taxon>
        <taxon>Musaceae</taxon>
        <taxon>Musa</taxon>
    </lineage>
</organism>
<evidence type="ECO:0000313" key="2">
    <source>
        <dbReference type="Proteomes" id="UP001055439"/>
    </source>
</evidence>
<gene>
    <name evidence="1" type="ORF">MUK42_14437</name>
</gene>
<evidence type="ECO:0000313" key="1">
    <source>
        <dbReference type="EMBL" id="URE23962.1"/>
    </source>
</evidence>
<accession>A0A9E7KM27</accession>
<dbReference type="Proteomes" id="UP001055439">
    <property type="component" value="Chromosome 8"/>
</dbReference>
<reference evidence="1" key="1">
    <citation type="submission" date="2022-05" db="EMBL/GenBank/DDBJ databases">
        <title>The Musa troglodytarum L. genome provides insights into the mechanism of non-climacteric behaviour and enrichment of carotenoids.</title>
        <authorList>
            <person name="Wang J."/>
        </authorList>
    </citation>
    <scope>NUCLEOTIDE SEQUENCE</scope>
    <source>
        <tissue evidence="1">Leaf</tissue>
    </source>
</reference>
<keyword evidence="2" id="KW-1185">Reference proteome</keyword>
<proteinExistence type="predicted"/>